<dbReference type="InterPro" id="IPR000719">
    <property type="entry name" value="Prot_kinase_dom"/>
</dbReference>
<dbReference type="GO" id="GO:0004672">
    <property type="term" value="F:protein kinase activity"/>
    <property type="evidence" value="ECO:0007669"/>
    <property type="project" value="InterPro"/>
</dbReference>
<keyword evidence="3" id="KW-1185">Reference proteome</keyword>
<dbReference type="AlphaFoldDB" id="A0A4P7IHQ1"/>
<keyword evidence="2" id="KW-0648">Protein biosynthesis</keyword>
<sequence length="294" mass="31425">MDLDPGLTPLAGGWSGQTFLSEAGGERVVVRIYPPGEPRGVLAPEIDAAVLRLVHGLLPVPDVLEVRRPDGASDQPGLLVTTWLPGLRGDLALQELDAGGRRRMGESMGRVAGTLAGMPTLRTGVFADVDLRIEPFREPAASGLPEWVAFHEPGLAHWDASLLAALRRVAAQAQEVLDEAGRTCLVHSDLNPKNVLVDDTGSVVAVLDWEFAHSGHPLTDLGNVLRFETDPSYADAAVAAYSELRGGDPERLRETAAAADLWALVELAARERRNPVADRAEALLRERVSELAGA</sequence>
<name>A0A4P7IHQ1_9ACTN</name>
<gene>
    <name evidence="2" type="ORF">EXE58_16455</name>
</gene>
<dbReference type="PROSITE" id="PS50011">
    <property type="entry name" value="PROTEIN_KINASE_DOM"/>
    <property type="match status" value="1"/>
</dbReference>
<dbReference type="PANTHER" id="PTHR21310:SF15">
    <property type="entry name" value="AMINOGLYCOSIDE PHOSPHOTRANSFERASE DOMAIN-CONTAINING PROTEIN"/>
    <property type="match status" value="1"/>
</dbReference>
<protein>
    <submittedName>
        <fullName evidence="2">Translation initiation factor IF-2</fullName>
    </submittedName>
</protein>
<evidence type="ECO:0000313" key="2">
    <source>
        <dbReference type="EMBL" id="QBX56876.1"/>
    </source>
</evidence>
<dbReference type="RefSeq" id="WP_135268861.1">
    <property type="nucleotide sequence ID" value="NZ_CP038436.1"/>
</dbReference>
<dbReference type="KEGG" id="nsn:EXE58_16455"/>
<dbReference type="EMBL" id="CP038436">
    <property type="protein sequence ID" value="QBX56876.1"/>
    <property type="molecule type" value="Genomic_DNA"/>
</dbReference>
<dbReference type="GO" id="GO:0003743">
    <property type="term" value="F:translation initiation factor activity"/>
    <property type="evidence" value="ECO:0007669"/>
    <property type="project" value="UniProtKB-KW"/>
</dbReference>
<organism evidence="2 3">
    <name type="scientific">Nocardioides seonyuensis</name>
    <dbReference type="NCBI Taxonomy" id="2518371"/>
    <lineage>
        <taxon>Bacteria</taxon>
        <taxon>Bacillati</taxon>
        <taxon>Actinomycetota</taxon>
        <taxon>Actinomycetes</taxon>
        <taxon>Propionibacteriales</taxon>
        <taxon>Nocardioidaceae</taxon>
        <taxon>Nocardioides</taxon>
    </lineage>
</organism>
<dbReference type="SUPFAM" id="SSF56112">
    <property type="entry name" value="Protein kinase-like (PK-like)"/>
    <property type="match status" value="1"/>
</dbReference>
<dbReference type="OrthoDB" id="7326703at2"/>
<feature type="domain" description="Protein kinase" evidence="1">
    <location>
        <begin position="4"/>
        <end position="294"/>
    </location>
</feature>
<dbReference type="Gene3D" id="3.90.1200.10">
    <property type="match status" value="1"/>
</dbReference>
<dbReference type="InterPro" id="IPR011009">
    <property type="entry name" value="Kinase-like_dom_sf"/>
</dbReference>
<dbReference type="PANTHER" id="PTHR21310">
    <property type="entry name" value="AMINOGLYCOSIDE PHOSPHOTRANSFERASE-RELATED-RELATED"/>
    <property type="match status" value="1"/>
</dbReference>
<dbReference type="Proteomes" id="UP000294853">
    <property type="component" value="Chromosome"/>
</dbReference>
<reference evidence="2 3" key="1">
    <citation type="submission" date="2019-03" db="EMBL/GenBank/DDBJ databases">
        <title>Three New Species of Nocardioides, Nocardioides euryhalodurans sp. nov., Nocardioides seonyuensis sp. nov. and Nocardioides eburneoflavus sp. nov. Iolated from Soil.</title>
        <authorList>
            <person name="Roh S.G."/>
            <person name="Lee C."/>
            <person name="Kim M.-K."/>
            <person name="Kim S.B."/>
        </authorList>
    </citation>
    <scope>NUCLEOTIDE SEQUENCE [LARGE SCALE GENOMIC DNA]</scope>
    <source>
        <strain evidence="2 3">MMS17-SY207-3</strain>
    </source>
</reference>
<accession>A0A4P7IHQ1</accession>
<keyword evidence="2" id="KW-0396">Initiation factor</keyword>
<evidence type="ECO:0000259" key="1">
    <source>
        <dbReference type="PROSITE" id="PS50011"/>
    </source>
</evidence>
<evidence type="ECO:0000313" key="3">
    <source>
        <dbReference type="Proteomes" id="UP000294853"/>
    </source>
</evidence>
<dbReference type="InterPro" id="IPR051678">
    <property type="entry name" value="AGP_Transferase"/>
</dbReference>
<dbReference type="InterPro" id="IPR002575">
    <property type="entry name" value="Aminoglycoside_PTrfase"/>
</dbReference>
<proteinExistence type="predicted"/>
<dbReference type="GO" id="GO:0005524">
    <property type="term" value="F:ATP binding"/>
    <property type="evidence" value="ECO:0007669"/>
    <property type="project" value="InterPro"/>
</dbReference>
<dbReference type="Pfam" id="PF01636">
    <property type="entry name" value="APH"/>
    <property type="match status" value="1"/>
</dbReference>